<dbReference type="Pfam" id="PF13470">
    <property type="entry name" value="PIN_3"/>
    <property type="match status" value="1"/>
</dbReference>
<evidence type="ECO:0000313" key="2">
    <source>
        <dbReference type="EMBL" id="OGF53679.1"/>
    </source>
</evidence>
<dbReference type="NCBIfam" id="TIGR00305">
    <property type="entry name" value="putative toxin-antitoxin system toxin component, PIN family"/>
    <property type="match status" value="1"/>
</dbReference>
<proteinExistence type="predicted"/>
<reference evidence="2 3" key="1">
    <citation type="journal article" date="2016" name="Nat. Commun.">
        <title>Thousands of microbial genomes shed light on interconnected biogeochemical processes in an aquifer system.</title>
        <authorList>
            <person name="Anantharaman K."/>
            <person name="Brown C.T."/>
            <person name="Hug L.A."/>
            <person name="Sharon I."/>
            <person name="Castelle C.J."/>
            <person name="Probst A.J."/>
            <person name="Thomas B.C."/>
            <person name="Singh A."/>
            <person name="Wilkins M.J."/>
            <person name="Karaoz U."/>
            <person name="Brodie E.L."/>
            <person name="Williams K.H."/>
            <person name="Hubbard S.S."/>
            <person name="Banfield J.F."/>
        </authorList>
    </citation>
    <scope>NUCLEOTIDE SEQUENCE [LARGE SCALE GENOMIC DNA]</scope>
    <source>
        <strain evidence="3">RBG_16_55_9</strain>
    </source>
</reference>
<organism evidence="2 3">
    <name type="scientific">Fraserbacteria sp. (strain RBG_16_55_9)</name>
    <dbReference type="NCBI Taxonomy" id="1817864"/>
    <lineage>
        <taxon>Bacteria</taxon>
        <taxon>Candidatus Fraseribacteriota</taxon>
    </lineage>
</organism>
<dbReference type="SMART" id="SM00670">
    <property type="entry name" value="PINc"/>
    <property type="match status" value="1"/>
</dbReference>
<evidence type="ECO:0000259" key="1">
    <source>
        <dbReference type="SMART" id="SM00670"/>
    </source>
</evidence>
<dbReference type="AlphaFoldDB" id="A0A1F5URD0"/>
<evidence type="ECO:0000313" key="3">
    <source>
        <dbReference type="Proteomes" id="UP000179157"/>
    </source>
</evidence>
<name>A0A1F5URD0_FRAXR</name>
<gene>
    <name evidence="2" type="ORF">A2Z21_01290</name>
</gene>
<comment type="caution">
    <text evidence="2">The sequence shown here is derived from an EMBL/GenBank/DDBJ whole genome shotgun (WGS) entry which is preliminary data.</text>
</comment>
<protein>
    <submittedName>
        <fullName evidence="2">Putative toxin-antitoxin system toxin component, PIN family</fullName>
    </submittedName>
</protein>
<dbReference type="PANTHER" id="PTHR34610:SF4">
    <property type="entry name" value="SLL8027 PROTEIN"/>
    <property type="match status" value="1"/>
</dbReference>
<dbReference type="Proteomes" id="UP000179157">
    <property type="component" value="Unassembled WGS sequence"/>
</dbReference>
<dbReference type="PANTHER" id="PTHR34610">
    <property type="entry name" value="SSL7007 PROTEIN"/>
    <property type="match status" value="1"/>
</dbReference>
<dbReference type="InterPro" id="IPR002716">
    <property type="entry name" value="PIN_dom"/>
</dbReference>
<feature type="domain" description="PIN" evidence="1">
    <location>
        <begin position="2"/>
        <end position="119"/>
    </location>
</feature>
<sequence length="140" mass="15336">MRRVVLDTSVIVSGTLIDAGHPAKILDWWQNGLFALVTSEAIMEEVKEVLNDPELREEYQLTRAKVGTLLNLMRHHSILVPAELDLAVVERDPGDDKIIVAAVEGGADTIVSGDGDLLDLKAYQGIKIVTPTEFAKSLNF</sequence>
<dbReference type="SUPFAM" id="SSF88723">
    <property type="entry name" value="PIN domain-like"/>
    <property type="match status" value="1"/>
</dbReference>
<dbReference type="InterPro" id="IPR002850">
    <property type="entry name" value="PIN_toxin-like"/>
</dbReference>
<dbReference type="EMBL" id="MFGX01000098">
    <property type="protein sequence ID" value="OGF53679.1"/>
    <property type="molecule type" value="Genomic_DNA"/>
</dbReference>
<accession>A0A1F5URD0</accession>
<dbReference type="InterPro" id="IPR029060">
    <property type="entry name" value="PIN-like_dom_sf"/>
</dbReference>